<proteinExistence type="predicted"/>
<keyword evidence="2" id="KW-1185">Reference proteome</keyword>
<reference evidence="1 2" key="1">
    <citation type="submission" date="2024-02" db="EMBL/GenBank/DDBJ databases">
        <title>de novo genome assembly of Solanum bulbocastanum strain 11H21.</title>
        <authorList>
            <person name="Hosaka A.J."/>
        </authorList>
    </citation>
    <scope>NUCLEOTIDE SEQUENCE [LARGE SCALE GENOMIC DNA]</scope>
    <source>
        <tissue evidence="1">Young leaves</tissue>
    </source>
</reference>
<organism evidence="1 2">
    <name type="scientific">Solanum bulbocastanum</name>
    <name type="common">Wild potato</name>
    <dbReference type="NCBI Taxonomy" id="147425"/>
    <lineage>
        <taxon>Eukaryota</taxon>
        <taxon>Viridiplantae</taxon>
        <taxon>Streptophyta</taxon>
        <taxon>Embryophyta</taxon>
        <taxon>Tracheophyta</taxon>
        <taxon>Spermatophyta</taxon>
        <taxon>Magnoliopsida</taxon>
        <taxon>eudicotyledons</taxon>
        <taxon>Gunneridae</taxon>
        <taxon>Pentapetalae</taxon>
        <taxon>asterids</taxon>
        <taxon>lamiids</taxon>
        <taxon>Solanales</taxon>
        <taxon>Solanaceae</taxon>
        <taxon>Solanoideae</taxon>
        <taxon>Solaneae</taxon>
        <taxon>Solanum</taxon>
    </lineage>
</organism>
<dbReference type="EMBL" id="JBANQN010000004">
    <property type="protein sequence ID" value="KAK6791674.1"/>
    <property type="molecule type" value="Genomic_DNA"/>
</dbReference>
<dbReference type="Proteomes" id="UP001371456">
    <property type="component" value="Unassembled WGS sequence"/>
</dbReference>
<accession>A0AAN8TRI2</accession>
<sequence>MSSSGFLRSWSSSGVLDEVSVLLHQAQLRGTGVPPQVQPPLRMYPHPPPWMSYTPPYMMKR</sequence>
<evidence type="ECO:0000313" key="2">
    <source>
        <dbReference type="Proteomes" id="UP001371456"/>
    </source>
</evidence>
<evidence type="ECO:0000313" key="1">
    <source>
        <dbReference type="EMBL" id="KAK6791674.1"/>
    </source>
</evidence>
<comment type="caution">
    <text evidence="1">The sequence shown here is derived from an EMBL/GenBank/DDBJ whole genome shotgun (WGS) entry which is preliminary data.</text>
</comment>
<name>A0AAN8TRI2_SOLBU</name>
<dbReference type="AlphaFoldDB" id="A0AAN8TRI2"/>
<gene>
    <name evidence="1" type="ORF">RDI58_010755</name>
</gene>
<protein>
    <submittedName>
        <fullName evidence="1">Uncharacterized protein</fullName>
    </submittedName>
</protein>